<dbReference type="PANTHER" id="PTHR16263">
    <property type="entry name" value="TETRATRICOPEPTIDE REPEAT PROTEIN 38"/>
    <property type="match status" value="1"/>
</dbReference>
<accession>A0AAV0TL56</accession>
<keyword evidence="7" id="KW-1185">Reference proteome</keyword>
<sequence>MLRRHRVARLRARGTRPMSLLGSIFGIGEFEGARNTSLSRTTSKQQAYDVALLDYVSMNSHPKFMLQEVLAKNEPFIMGHVLVGTSQWLAPLVHQDALDAVASLQVATRIAKHGGTTMAETLHVKALDAMVHGRYYQAAALYETILLLDHTDLLALRCCYDVYRFLGDYKNLLATVTRRLTSWSPSDVGYSHLLGMQAYGMQAAGRLDAAEAMAEKALSMNGNDRWALHTMLHVLEARGNANHGASYANQFKARFDNGGPLERHLYFQWALYMLDLGHYDRVDKMLEVSIFPRQPEGVPHAVPTLCDATQLFWRLRFAGEDRVELGEELFQSWSAVLPPTSSDVEEVSKAHLSPLANVLRYSIMSCVSSSDTPLPEPLVPKLDVDVGCLESQLGLTLYQFSFPPVPDELKQVYTHVCEGFRAYAEGRFSDATQALLPVRGKLGLLGGSEADQDVVEQLLVECASKCDDLRLVKLLLNERLGARPQNAQCWHTFSRVSAAMGDSSAVRDAQGMSYVLGLGRGGNQTY</sequence>
<dbReference type="InterPro" id="IPR011990">
    <property type="entry name" value="TPR-like_helical_dom_sf"/>
</dbReference>
<dbReference type="EMBL" id="CANTFL010000976">
    <property type="protein sequence ID" value="CAI5729060.1"/>
    <property type="molecule type" value="Genomic_DNA"/>
</dbReference>
<dbReference type="Proteomes" id="UP001162031">
    <property type="component" value="Unassembled WGS sequence"/>
</dbReference>
<dbReference type="Gene3D" id="1.25.40.10">
    <property type="entry name" value="Tetratricopeptide repeat domain"/>
    <property type="match status" value="1"/>
</dbReference>
<keyword evidence="4" id="KW-0802">TPR repeat</keyword>
<dbReference type="AlphaFoldDB" id="A0AAV0TL56"/>
<protein>
    <recommendedName>
        <fullName evidence="2">Tetratricopeptide repeat protein 38</fullName>
    </recommendedName>
</protein>
<evidence type="ECO:0000256" key="3">
    <source>
        <dbReference type="ARBA" id="ARBA00022737"/>
    </source>
</evidence>
<gene>
    <name evidence="5" type="ORF">HBR001_LOCUS3081</name>
    <name evidence="6" type="ORF">HBR001_LOCUS4472</name>
</gene>
<evidence type="ECO:0000256" key="1">
    <source>
        <dbReference type="ARBA" id="ARBA00005857"/>
    </source>
</evidence>
<dbReference type="EMBL" id="CANTFL010000477">
    <property type="protein sequence ID" value="CAI5723288.1"/>
    <property type="molecule type" value="Genomic_DNA"/>
</dbReference>
<dbReference type="PANTHER" id="PTHR16263:SF4">
    <property type="entry name" value="TETRATRICOPEPTIDE REPEAT PROTEIN 38"/>
    <property type="match status" value="1"/>
</dbReference>
<evidence type="ECO:0000256" key="2">
    <source>
        <dbReference type="ARBA" id="ARBA00019992"/>
    </source>
</evidence>
<comment type="caution">
    <text evidence="5">The sequence shown here is derived from an EMBL/GenBank/DDBJ whole genome shotgun (WGS) entry which is preliminary data.</text>
</comment>
<organism evidence="5 7">
    <name type="scientific">Hyaloperonospora brassicae</name>
    <name type="common">Brassica downy mildew</name>
    <name type="synonym">Peronospora brassicae</name>
    <dbReference type="NCBI Taxonomy" id="162125"/>
    <lineage>
        <taxon>Eukaryota</taxon>
        <taxon>Sar</taxon>
        <taxon>Stramenopiles</taxon>
        <taxon>Oomycota</taxon>
        <taxon>Peronosporomycetes</taxon>
        <taxon>Peronosporales</taxon>
        <taxon>Peronosporaceae</taxon>
        <taxon>Hyaloperonospora</taxon>
    </lineage>
</organism>
<reference evidence="5" key="1">
    <citation type="submission" date="2022-12" db="EMBL/GenBank/DDBJ databases">
        <authorList>
            <person name="Webb A."/>
        </authorList>
    </citation>
    <scope>NUCLEOTIDE SEQUENCE</scope>
    <source>
        <strain evidence="5">Hp1</strain>
    </source>
</reference>
<dbReference type="SUPFAM" id="SSF48452">
    <property type="entry name" value="TPR-like"/>
    <property type="match status" value="1"/>
</dbReference>
<comment type="similarity">
    <text evidence="1">Belongs to the TTC38 family.</text>
</comment>
<name>A0AAV0TL56_HYABA</name>
<proteinExistence type="inferred from homology"/>
<evidence type="ECO:0000313" key="6">
    <source>
        <dbReference type="EMBL" id="CAI5729060.1"/>
    </source>
</evidence>
<evidence type="ECO:0000313" key="7">
    <source>
        <dbReference type="Proteomes" id="UP001162031"/>
    </source>
</evidence>
<evidence type="ECO:0000313" key="5">
    <source>
        <dbReference type="EMBL" id="CAI5723288.1"/>
    </source>
</evidence>
<keyword evidence="3" id="KW-0677">Repeat</keyword>
<evidence type="ECO:0000256" key="4">
    <source>
        <dbReference type="ARBA" id="ARBA00022803"/>
    </source>
</evidence>
<dbReference type="InterPro" id="IPR033891">
    <property type="entry name" value="TTC38"/>
</dbReference>